<feature type="compositionally biased region" description="Pro residues" evidence="2">
    <location>
        <begin position="245"/>
        <end position="257"/>
    </location>
</feature>
<dbReference type="CDD" id="cd06974">
    <property type="entry name" value="TerD_like"/>
    <property type="match status" value="1"/>
</dbReference>
<sequence>MTAELVRGQNHPLPQTRLEIRVSAGTPIVAGATLGDENGTVRGTEWVAHPGAPTLPGLEVSRQAAADHRLAVDLQALPQGVHRVSVLLALPPGTAGPSRFAAVAAPFVAVTGLDGTEVASYTITGLDAESAVVALELYLRGGAWKVRAIGQGYAGGLADMLVDQGLPQARELAAGILDAVALGASRSVAAPPPRTTDEGRVRTGAPGSGGDTGPAGAAPPPEAAQQSLSDDGPIDYAHPRRKNTAPPPPPPTAPPAAPGESASPVAGDATGWSMDERLYNQVWGMFEDLARTTAAYRSAVDFADSRMEQELDRALADPRSRIGSTGDLARQEASARREQLVDRAREAFDRDLAQLTAESEVVEPALPPAYARWDNPVWHAYRVPMEIPMALRVGDLRLPERPELRIPMLVRLPLERGLWIDSGRSGSEAAAFMDSEQVKGLAVETSVALAARLLAVYPAHEFAVHVLDPAGAAAGAFAPLTRSGVLAAPPAAGAQGVAAVLSRLTERVDLLQMAARGGAGADALPPGMDTAEQLLIVNDFPHGFDDRAVNQLRYLADEGPSVGIHLLMIADREEASAYGPVLQPLWRSLLRLTPVPDDHLADPWVGHAWTYEPPLVPAGSAVLEQVLGQVADARRAWPR</sequence>
<dbReference type="InterPro" id="IPR051324">
    <property type="entry name" value="Stress/Tellurium_Resist"/>
</dbReference>
<keyword evidence="5" id="KW-1185">Reference proteome</keyword>
<evidence type="ECO:0000259" key="3">
    <source>
        <dbReference type="Pfam" id="PF02342"/>
    </source>
</evidence>
<dbReference type="InterPro" id="IPR027417">
    <property type="entry name" value="P-loop_NTPase"/>
</dbReference>
<dbReference type="EMBL" id="BAAACA010000031">
    <property type="protein sequence ID" value="GAA0610428.1"/>
    <property type="molecule type" value="Genomic_DNA"/>
</dbReference>
<evidence type="ECO:0000313" key="5">
    <source>
        <dbReference type="Proteomes" id="UP001500668"/>
    </source>
</evidence>
<organism evidence="4 5">
    <name type="scientific">Streptomyces crystallinus</name>
    <dbReference type="NCBI Taxonomy" id="68191"/>
    <lineage>
        <taxon>Bacteria</taxon>
        <taxon>Bacillati</taxon>
        <taxon>Actinomycetota</taxon>
        <taxon>Actinomycetes</taxon>
        <taxon>Kitasatosporales</taxon>
        <taxon>Streptomycetaceae</taxon>
        <taxon>Streptomyces</taxon>
    </lineage>
</organism>
<protein>
    <submittedName>
        <fullName evidence="4">TerD family protein</fullName>
    </submittedName>
</protein>
<accession>A0ABP3RMI4</accession>
<dbReference type="InterPro" id="IPR003325">
    <property type="entry name" value="TerD"/>
</dbReference>
<dbReference type="PANTHER" id="PTHR32097:SF4">
    <property type="entry name" value="GENERAL STRESS PROTEIN 16U"/>
    <property type="match status" value="1"/>
</dbReference>
<proteinExistence type="inferred from homology"/>
<evidence type="ECO:0000256" key="1">
    <source>
        <dbReference type="ARBA" id="ARBA00008775"/>
    </source>
</evidence>
<dbReference type="Gene3D" id="2.60.60.30">
    <property type="entry name" value="sav2460 like domains"/>
    <property type="match status" value="1"/>
</dbReference>
<gene>
    <name evidence="4" type="ORF">GCM10010394_45370</name>
</gene>
<dbReference type="PANTHER" id="PTHR32097">
    <property type="entry name" value="CAMP-BINDING PROTEIN 1-RELATED"/>
    <property type="match status" value="1"/>
</dbReference>
<feature type="domain" description="TerD" evidence="3">
    <location>
        <begin position="64"/>
        <end position="161"/>
    </location>
</feature>
<evidence type="ECO:0000313" key="4">
    <source>
        <dbReference type="EMBL" id="GAA0610428.1"/>
    </source>
</evidence>
<dbReference type="Pfam" id="PF02342">
    <property type="entry name" value="TerD"/>
    <property type="match status" value="1"/>
</dbReference>
<comment type="similarity">
    <text evidence="1">Belongs to the CAPAB/TerDEXZ family.</text>
</comment>
<evidence type="ECO:0000256" key="2">
    <source>
        <dbReference type="SAM" id="MobiDB-lite"/>
    </source>
</evidence>
<reference evidence="5" key="1">
    <citation type="journal article" date="2019" name="Int. J. Syst. Evol. Microbiol.">
        <title>The Global Catalogue of Microorganisms (GCM) 10K type strain sequencing project: providing services to taxonomists for standard genome sequencing and annotation.</title>
        <authorList>
            <consortium name="The Broad Institute Genomics Platform"/>
            <consortium name="The Broad Institute Genome Sequencing Center for Infectious Disease"/>
            <person name="Wu L."/>
            <person name="Ma J."/>
        </authorList>
    </citation>
    <scope>NUCLEOTIDE SEQUENCE [LARGE SCALE GENOMIC DNA]</scope>
    <source>
        <strain evidence="5">JCM 5067</strain>
    </source>
</reference>
<dbReference type="Proteomes" id="UP001500668">
    <property type="component" value="Unassembled WGS sequence"/>
</dbReference>
<name>A0ABP3RMI4_9ACTN</name>
<comment type="caution">
    <text evidence="4">The sequence shown here is derived from an EMBL/GenBank/DDBJ whole genome shotgun (WGS) entry which is preliminary data.</text>
</comment>
<dbReference type="RefSeq" id="WP_344075970.1">
    <property type="nucleotide sequence ID" value="NZ_BAAACA010000031.1"/>
</dbReference>
<dbReference type="Gene3D" id="3.40.50.300">
    <property type="entry name" value="P-loop containing nucleotide triphosphate hydrolases"/>
    <property type="match status" value="1"/>
</dbReference>
<feature type="region of interest" description="Disordered" evidence="2">
    <location>
        <begin position="188"/>
        <end position="269"/>
    </location>
</feature>